<dbReference type="InterPro" id="IPR001628">
    <property type="entry name" value="Znf_hrmn_rcpt"/>
</dbReference>
<keyword evidence="8 11" id="KW-0804">Transcription</keyword>
<dbReference type="Pfam" id="PF00104">
    <property type="entry name" value="Hormone_recep"/>
    <property type="match status" value="1"/>
</dbReference>
<dbReference type="InterPro" id="IPR013088">
    <property type="entry name" value="Znf_NHR/GATA"/>
</dbReference>
<comment type="similarity">
    <text evidence="2 11">Belongs to the nuclear hormone receptor family.</text>
</comment>
<evidence type="ECO:0000256" key="9">
    <source>
        <dbReference type="ARBA" id="ARBA00023170"/>
    </source>
</evidence>
<feature type="transmembrane region" description="Helical" evidence="12">
    <location>
        <begin position="295"/>
        <end position="319"/>
    </location>
</feature>
<evidence type="ECO:0000256" key="10">
    <source>
        <dbReference type="ARBA" id="ARBA00023242"/>
    </source>
</evidence>
<keyword evidence="16" id="KW-1185">Reference proteome</keyword>
<gene>
    <name evidence="15" type="ORF">DdX_17719</name>
</gene>
<dbReference type="Pfam" id="PF00105">
    <property type="entry name" value="zf-C4"/>
    <property type="match status" value="1"/>
</dbReference>
<organism evidence="15 16">
    <name type="scientific">Ditylenchus destructor</name>
    <dbReference type="NCBI Taxonomy" id="166010"/>
    <lineage>
        <taxon>Eukaryota</taxon>
        <taxon>Metazoa</taxon>
        <taxon>Ecdysozoa</taxon>
        <taxon>Nematoda</taxon>
        <taxon>Chromadorea</taxon>
        <taxon>Rhabditida</taxon>
        <taxon>Tylenchina</taxon>
        <taxon>Tylenchomorpha</taxon>
        <taxon>Sphaerularioidea</taxon>
        <taxon>Anguinidae</taxon>
        <taxon>Anguininae</taxon>
        <taxon>Ditylenchus</taxon>
    </lineage>
</organism>
<keyword evidence="12" id="KW-0472">Membrane</keyword>
<dbReference type="PROSITE" id="PS51030">
    <property type="entry name" value="NUCLEAR_REC_DBD_2"/>
    <property type="match status" value="1"/>
</dbReference>
<keyword evidence="12" id="KW-1133">Transmembrane helix</keyword>
<evidence type="ECO:0000256" key="4">
    <source>
        <dbReference type="ARBA" id="ARBA00022771"/>
    </source>
</evidence>
<evidence type="ECO:0000259" key="14">
    <source>
        <dbReference type="PROSITE" id="PS51843"/>
    </source>
</evidence>
<dbReference type="SUPFAM" id="SSF48508">
    <property type="entry name" value="Nuclear receptor ligand-binding domain"/>
    <property type="match status" value="1"/>
</dbReference>
<dbReference type="PROSITE" id="PS00031">
    <property type="entry name" value="NUCLEAR_REC_DBD_1"/>
    <property type="match status" value="1"/>
</dbReference>
<evidence type="ECO:0000256" key="7">
    <source>
        <dbReference type="ARBA" id="ARBA00023125"/>
    </source>
</evidence>
<dbReference type="GO" id="GO:0005634">
    <property type="term" value="C:nucleus"/>
    <property type="evidence" value="ECO:0007669"/>
    <property type="project" value="UniProtKB-SubCell"/>
</dbReference>
<protein>
    <submittedName>
        <fullName evidence="15">Zinc finger, c4 type (Two domains) domain-containing protein</fullName>
    </submittedName>
</protein>
<dbReference type="InterPro" id="IPR035500">
    <property type="entry name" value="NHR-like_dom_sf"/>
</dbReference>
<keyword evidence="12" id="KW-0812">Transmembrane</keyword>
<dbReference type="Gene3D" id="1.10.565.10">
    <property type="entry name" value="Retinoid X Receptor"/>
    <property type="match status" value="1"/>
</dbReference>
<evidence type="ECO:0000256" key="1">
    <source>
        <dbReference type="ARBA" id="ARBA00004123"/>
    </source>
</evidence>
<dbReference type="GO" id="GO:0000978">
    <property type="term" value="F:RNA polymerase II cis-regulatory region sequence-specific DNA binding"/>
    <property type="evidence" value="ECO:0007669"/>
    <property type="project" value="InterPro"/>
</dbReference>
<dbReference type="PRINTS" id="PR00047">
    <property type="entry name" value="STROIDFINGER"/>
</dbReference>
<evidence type="ECO:0000256" key="5">
    <source>
        <dbReference type="ARBA" id="ARBA00022833"/>
    </source>
</evidence>
<evidence type="ECO:0000259" key="13">
    <source>
        <dbReference type="PROSITE" id="PS51030"/>
    </source>
</evidence>
<dbReference type="PROSITE" id="PS51257">
    <property type="entry name" value="PROKAR_LIPOPROTEIN"/>
    <property type="match status" value="1"/>
</dbReference>
<dbReference type="GO" id="GO:0003700">
    <property type="term" value="F:DNA-binding transcription factor activity"/>
    <property type="evidence" value="ECO:0007669"/>
    <property type="project" value="InterPro"/>
</dbReference>
<evidence type="ECO:0000256" key="3">
    <source>
        <dbReference type="ARBA" id="ARBA00022723"/>
    </source>
</evidence>
<dbReference type="CDD" id="cd06960">
    <property type="entry name" value="NR_DBD_HNF4A"/>
    <property type="match status" value="1"/>
</dbReference>
<dbReference type="SMART" id="SM00430">
    <property type="entry name" value="HOLI"/>
    <property type="match status" value="1"/>
</dbReference>
<dbReference type="PROSITE" id="PS51843">
    <property type="entry name" value="NR_LBD"/>
    <property type="match status" value="1"/>
</dbReference>
<evidence type="ECO:0000256" key="6">
    <source>
        <dbReference type="ARBA" id="ARBA00023015"/>
    </source>
</evidence>
<feature type="domain" description="Nuclear receptor" evidence="13">
    <location>
        <begin position="9"/>
        <end position="85"/>
    </location>
</feature>
<dbReference type="SUPFAM" id="SSF57716">
    <property type="entry name" value="Glucocorticoid receptor-like (DNA-binding domain)"/>
    <property type="match status" value="1"/>
</dbReference>
<evidence type="ECO:0000313" key="16">
    <source>
        <dbReference type="Proteomes" id="UP001201812"/>
    </source>
</evidence>
<evidence type="ECO:0000313" key="15">
    <source>
        <dbReference type="EMBL" id="KAI1698762.1"/>
    </source>
</evidence>
<name>A0AAD4MKW6_9BILA</name>
<accession>A0AAD4MKW6</accession>
<evidence type="ECO:0000256" key="8">
    <source>
        <dbReference type="ARBA" id="ARBA00023163"/>
    </source>
</evidence>
<keyword evidence="4 11" id="KW-0863">Zinc-finger</keyword>
<proteinExistence type="inferred from homology"/>
<evidence type="ECO:0000256" key="12">
    <source>
        <dbReference type="SAM" id="Phobius"/>
    </source>
</evidence>
<keyword evidence="7 11" id="KW-0238">DNA-binding</keyword>
<keyword evidence="10 11" id="KW-0539">Nucleus</keyword>
<feature type="domain" description="NR LBD" evidence="14">
    <location>
        <begin position="145"/>
        <end position="400"/>
    </location>
</feature>
<sequence length="419" mass="48281">MNRATSSASTQCSVCHSQNHGTHFGVLACRACSSFFRRTIYENKIYKCRKNNNCDILKAGMRNACRACRLQHCLRAGMRAEYEKPDKVDNTGSNQSSPSAFVQRPVSDPLPFMNTVLQNNRFIPDLPLETPLLDHYRVGFQNFNSGQKSLFTIENPSTIFSAPQYKPVKEPEMKRMDRGSISLLHTMCINYFEPFNALPHNKKVEILKHYWKYFGILHRSYLTVIALPYFGKSDRDGTVSENGRKSNIDTLVTHYGYYVHMDTIRDFFAEEDDSEYEKLVRYCEPLMDEVFGFMYHYYLLNITEIELVAMLAIFFWNTVDKFGLLNMEMSQKRDTIFVELNSILLRTLGGVNGSARLGQIVSFMHKTMAQAVEMYESLTVAKIFLPQIRDVWDEETCPVPANNANGSHREEGIEQTRNL</sequence>
<dbReference type="EMBL" id="JAKKPZ010000205">
    <property type="protein sequence ID" value="KAI1698762.1"/>
    <property type="molecule type" value="Genomic_DNA"/>
</dbReference>
<dbReference type="PANTHER" id="PTHR46011:SF6">
    <property type="entry name" value="HIGH ZINC ACTIVATED NUCLEAR RECEPTOR PROTEIN"/>
    <property type="match status" value="1"/>
</dbReference>
<evidence type="ECO:0000256" key="2">
    <source>
        <dbReference type="ARBA" id="ARBA00005993"/>
    </source>
</evidence>
<comment type="caution">
    <text evidence="15">The sequence shown here is derived from an EMBL/GenBank/DDBJ whole genome shotgun (WGS) entry which is preliminary data.</text>
</comment>
<dbReference type="SMART" id="SM00399">
    <property type="entry name" value="ZnF_C4"/>
    <property type="match status" value="1"/>
</dbReference>
<keyword evidence="9 11" id="KW-0675">Receptor</keyword>
<dbReference type="Proteomes" id="UP001201812">
    <property type="component" value="Unassembled WGS sequence"/>
</dbReference>
<dbReference type="Gene3D" id="3.30.50.10">
    <property type="entry name" value="Erythroid Transcription Factor GATA-1, subunit A"/>
    <property type="match status" value="1"/>
</dbReference>
<dbReference type="GO" id="GO:0008270">
    <property type="term" value="F:zinc ion binding"/>
    <property type="evidence" value="ECO:0007669"/>
    <property type="project" value="UniProtKB-KW"/>
</dbReference>
<evidence type="ECO:0000256" key="11">
    <source>
        <dbReference type="RuleBase" id="RU004334"/>
    </source>
</evidence>
<dbReference type="InterPro" id="IPR000536">
    <property type="entry name" value="Nucl_hrmn_rcpt_lig-bd"/>
</dbReference>
<dbReference type="InterPro" id="IPR049636">
    <property type="entry name" value="HNF4-like_DBD"/>
</dbReference>
<dbReference type="AlphaFoldDB" id="A0AAD4MKW6"/>
<keyword evidence="3 11" id="KW-0479">Metal-binding</keyword>
<keyword evidence="5 11" id="KW-0862">Zinc</keyword>
<comment type="subcellular location">
    <subcellularLocation>
        <location evidence="1 11">Nucleus</location>
    </subcellularLocation>
</comment>
<reference evidence="15" key="1">
    <citation type="submission" date="2022-01" db="EMBL/GenBank/DDBJ databases">
        <title>Genome Sequence Resource for Two Populations of Ditylenchus destructor, the Migratory Endoparasitic Phytonematode.</title>
        <authorList>
            <person name="Zhang H."/>
            <person name="Lin R."/>
            <person name="Xie B."/>
        </authorList>
    </citation>
    <scope>NUCLEOTIDE SEQUENCE</scope>
    <source>
        <strain evidence="15">BazhouSP</strain>
    </source>
</reference>
<dbReference type="PANTHER" id="PTHR46011">
    <property type="entry name" value="NUCLEAR HORMONE RECEPTOR FAMILY MEMBER NHR-86-RELATED"/>
    <property type="match status" value="1"/>
</dbReference>
<keyword evidence="6 11" id="KW-0805">Transcription regulation</keyword>